<protein>
    <recommendedName>
        <fullName evidence="3">Phage portal protein</fullName>
    </recommendedName>
</protein>
<evidence type="ECO:0000313" key="2">
    <source>
        <dbReference type="Proteomes" id="UP000253752"/>
    </source>
</evidence>
<name>A0A369MQS6_EGGLN</name>
<comment type="caution">
    <text evidence="1">The sequence shown here is derived from an EMBL/GenBank/DDBJ whole genome shotgun (WGS) entry which is preliminary data.</text>
</comment>
<dbReference type="Proteomes" id="UP000253752">
    <property type="component" value="Unassembled WGS sequence"/>
</dbReference>
<dbReference type="AlphaFoldDB" id="A0A369MQS6"/>
<organism evidence="1 2">
    <name type="scientific">Eggerthella lenta</name>
    <name type="common">Eubacterium lentum</name>
    <dbReference type="NCBI Taxonomy" id="84112"/>
    <lineage>
        <taxon>Bacteria</taxon>
        <taxon>Bacillati</taxon>
        <taxon>Actinomycetota</taxon>
        <taxon>Coriobacteriia</taxon>
        <taxon>Eggerthellales</taxon>
        <taxon>Eggerthellaceae</taxon>
        <taxon>Eggerthella</taxon>
    </lineage>
</organism>
<proteinExistence type="predicted"/>
<dbReference type="RefSeq" id="WP_114516607.1">
    <property type="nucleotide sequence ID" value="NZ_PPTX01000022.1"/>
</dbReference>
<gene>
    <name evidence="1" type="ORF">C1872_12700</name>
</gene>
<reference evidence="1 2" key="1">
    <citation type="journal article" date="2018" name="Elife">
        <title>Discovery and characterization of a prevalent human gut bacterial enzyme sufficient for the inactivation of a family of plant toxins.</title>
        <authorList>
            <person name="Koppel N."/>
            <person name="Bisanz J.E."/>
            <person name="Pandelia M.E."/>
            <person name="Turnbaugh P.J."/>
            <person name="Balskus E.P."/>
        </authorList>
    </citation>
    <scope>NUCLEOTIDE SEQUENCE [LARGE SCALE GENOMIC DNA]</scope>
    <source>
        <strain evidence="1 2">MR1 #12</strain>
    </source>
</reference>
<sequence>MAKIATEGGGWRGAAERWLQGLGYPAACIETPMSGFVDEWWRYYRSEADFYVSELRDVNGTPHTVKVRSCTPARMVCEDMAGLIYNERASVSVAEDGQAGQAAEWLAGWLARTRFDDGAPQLVQRMCATGTGAWALHLRGVQAFGRSPGLGVSPQRYDARHIAPLDWDGEECTACAFVSQVAVRGELLTQVEVHRPNDRGDYEIMTRFFRDDGETVVPDGYSDGAISTRQPRKTFELVTLALDNPYWEGSPFGVALFDAALGAIETTELAFDNIGNELVLGRKMVMIPEAMLRRDEATGRMMLPQEERLQFYVALKDATVYADGRPMITEYNPSLRADEDVRMLSTALQVLGKRCGFGTKYYALDDSGGVATAKQVASDNAEMMRTVHKHEQVVRPAIEGIVTAAAAVYRSLGGLAIPDIEGAVNVVMGDSIIQDDDSLRERDRADVAAGLLAPWRYMVRWQGYSEDEAREECGLADASSALPVEA</sequence>
<accession>A0A369MQS6</accession>
<dbReference type="EMBL" id="PPTX01000022">
    <property type="protein sequence ID" value="RDB76295.1"/>
    <property type="molecule type" value="Genomic_DNA"/>
</dbReference>
<evidence type="ECO:0008006" key="3">
    <source>
        <dbReference type="Google" id="ProtNLM"/>
    </source>
</evidence>
<evidence type="ECO:0000313" key="1">
    <source>
        <dbReference type="EMBL" id="RDB76295.1"/>
    </source>
</evidence>